<protein>
    <recommendedName>
        <fullName evidence="2">Secretion system C-terminal sorting domain-containing protein</fullName>
    </recommendedName>
</protein>
<evidence type="ECO:0000313" key="1">
    <source>
        <dbReference type="EMBL" id="GAI61145.1"/>
    </source>
</evidence>
<evidence type="ECO:0008006" key="2">
    <source>
        <dbReference type="Google" id="ProtNLM"/>
    </source>
</evidence>
<sequence length="189" mass="21392">MTGVYKSVDYGETWRYAGLDGYNVFSLAALQDRVVAGTWGNGVFTLSDGDTAWINSAQTRDRIKILSQVDDKEKSNLKSRKKAERKIVYAPLPKKRNVAIERLSESHILSIRTGLPRMLVICYKVKNDGTVSIGLHDYRGKLKKKDVKFVEGGVVHTYLFCTDELKNGVYFITLKTLFDSEMVTLVLFK</sequence>
<dbReference type="SUPFAM" id="SSF110296">
    <property type="entry name" value="Oligoxyloglucan reducing end-specific cellobiohydrolase"/>
    <property type="match status" value="1"/>
</dbReference>
<proteinExistence type="predicted"/>
<dbReference type="AlphaFoldDB" id="X1RDA7"/>
<comment type="caution">
    <text evidence="1">The sequence shown here is derived from an EMBL/GenBank/DDBJ whole genome shotgun (WGS) entry which is preliminary data.</text>
</comment>
<dbReference type="EMBL" id="BARW01004246">
    <property type="protein sequence ID" value="GAI61145.1"/>
    <property type="molecule type" value="Genomic_DNA"/>
</dbReference>
<gene>
    <name evidence="1" type="ORF">S12H4_10099</name>
</gene>
<accession>X1RDA7</accession>
<organism evidence="1">
    <name type="scientific">marine sediment metagenome</name>
    <dbReference type="NCBI Taxonomy" id="412755"/>
    <lineage>
        <taxon>unclassified sequences</taxon>
        <taxon>metagenomes</taxon>
        <taxon>ecological metagenomes</taxon>
    </lineage>
</organism>
<reference evidence="1" key="1">
    <citation type="journal article" date="2014" name="Front. Microbiol.">
        <title>High frequency of phylogenetically diverse reductive dehalogenase-homologous genes in deep subseafloor sedimentary metagenomes.</title>
        <authorList>
            <person name="Kawai M."/>
            <person name="Futagami T."/>
            <person name="Toyoda A."/>
            <person name="Takaki Y."/>
            <person name="Nishi S."/>
            <person name="Hori S."/>
            <person name="Arai W."/>
            <person name="Tsubouchi T."/>
            <person name="Morono Y."/>
            <person name="Uchiyama I."/>
            <person name="Ito T."/>
            <person name="Fujiyama A."/>
            <person name="Inagaki F."/>
            <person name="Takami H."/>
        </authorList>
    </citation>
    <scope>NUCLEOTIDE SEQUENCE</scope>
    <source>
        <strain evidence="1">Expedition CK06-06</strain>
    </source>
</reference>
<name>X1RDA7_9ZZZZ</name>